<dbReference type="Pfam" id="PF10396">
    <property type="entry name" value="TrmE_N"/>
    <property type="match status" value="1"/>
</dbReference>
<dbReference type="STRING" id="231916.A0A409YHL7"/>
<dbReference type="Pfam" id="PF12631">
    <property type="entry name" value="MnmE_helical"/>
    <property type="match status" value="1"/>
</dbReference>
<evidence type="ECO:0000313" key="8">
    <source>
        <dbReference type="EMBL" id="PPR02511.1"/>
    </source>
</evidence>
<keyword evidence="4" id="KW-0342">GTP-binding</keyword>
<dbReference type="EMBL" id="NHYE01000844">
    <property type="protein sequence ID" value="PPR02511.1"/>
    <property type="molecule type" value="Genomic_DNA"/>
</dbReference>
<dbReference type="CDD" id="cd14858">
    <property type="entry name" value="TrmE_N"/>
    <property type="match status" value="1"/>
</dbReference>
<dbReference type="GO" id="GO:0005739">
    <property type="term" value="C:mitochondrion"/>
    <property type="evidence" value="ECO:0007669"/>
    <property type="project" value="TreeGrafter"/>
</dbReference>
<dbReference type="InterPro" id="IPR006073">
    <property type="entry name" value="GTP-bd"/>
</dbReference>
<dbReference type="GO" id="GO:0005525">
    <property type="term" value="F:GTP binding"/>
    <property type="evidence" value="ECO:0007669"/>
    <property type="project" value="UniProtKB-KW"/>
</dbReference>
<dbReference type="GO" id="GO:0030488">
    <property type="term" value="P:tRNA methylation"/>
    <property type="evidence" value="ECO:0007669"/>
    <property type="project" value="TreeGrafter"/>
</dbReference>
<dbReference type="AlphaFoldDB" id="A0A409YHL7"/>
<dbReference type="SUPFAM" id="SSF52540">
    <property type="entry name" value="P-loop containing nucleoside triphosphate hydrolases"/>
    <property type="match status" value="1"/>
</dbReference>
<dbReference type="Pfam" id="PF01926">
    <property type="entry name" value="MMR_HSR1"/>
    <property type="match status" value="1"/>
</dbReference>
<dbReference type="SUPFAM" id="SSF116878">
    <property type="entry name" value="TrmE connector domain"/>
    <property type="match status" value="1"/>
</dbReference>
<dbReference type="Gene3D" id="1.20.120.430">
    <property type="entry name" value="tRNA modification GTPase MnmE domain 2"/>
    <property type="match status" value="1"/>
</dbReference>
<protein>
    <recommendedName>
        <fullName evidence="10">TrmE-type G domain-containing protein</fullName>
    </recommendedName>
</protein>
<evidence type="ECO:0000259" key="6">
    <source>
        <dbReference type="Pfam" id="PF10396"/>
    </source>
</evidence>
<dbReference type="NCBIfam" id="NF003661">
    <property type="entry name" value="PRK05291.1-3"/>
    <property type="match status" value="1"/>
</dbReference>
<feature type="domain" description="GTP-binding protein TrmE N-terminal" evidence="6">
    <location>
        <begin position="47"/>
        <end position="170"/>
    </location>
</feature>
<dbReference type="PANTHER" id="PTHR42714">
    <property type="entry name" value="TRNA MODIFICATION GTPASE GTPBP3"/>
    <property type="match status" value="1"/>
</dbReference>
<dbReference type="SUPFAM" id="SSF103025">
    <property type="entry name" value="Folate-binding domain"/>
    <property type="match status" value="1"/>
</dbReference>
<dbReference type="InParanoid" id="A0A409YHL7"/>
<dbReference type="Gene3D" id="3.30.1360.120">
    <property type="entry name" value="Probable tRNA modification gtpase trme, domain 1"/>
    <property type="match status" value="1"/>
</dbReference>
<gene>
    <name evidence="8" type="ORF">CVT26_011995</name>
</gene>
<evidence type="ECO:0000256" key="2">
    <source>
        <dbReference type="ARBA" id="ARBA00022694"/>
    </source>
</evidence>
<dbReference type="GO" id="GO:0002098">
    <property type="term" value="P:tRNA wobble uridine modification"/>
    <property type="evidence" value="ECO:0007669"/>
    <property type="project" value="TreeGrafter"/>
</dbReference>
<evidence type="ECO:0000256" key="4">
    <source>
        <dbReference type="ARBA" id="ARBA00023134"/>
    </source>
</evidence>
<reference evidence="8 9" key="1">
    <citation type="journal article" date="2018" name="Evol. Lett.">
        <title>Horizontal gene cluster transfer increased hallucinogenic mushroom diversity.</title>
        <authorList>
            <person name="Reynolds H.T."/>
            <person name="Vijayakumar V."/>
            <person name="Gluck-Thaler E."/>
            <person name="Korotkin H.B."/>
            <person name="Matheny P.B."/>
            <person name="Slot J.C."/>
        </authorList>
    </citation>
    <scope>NUCLEOTIDE SEQUENCE [LARGE SCALE GENOMIC DNA]</scope>
    <source>
        <strain evidence="8 9">SRW20</strain>
    </source>
</reference>
<dbReference type="InterPro" id="IPR027368">
    <property type="entry name" value="MnmE_dom2"/>
</dbReference>
<dbReference type="PANTHER" id="PTHR42714:SF2">
    <property type="entry name" value="TRNA MODIFICATION GTPASE GTPBP3, MITOCHONDRIAL"/>
    <property type="match status" value="1"/>
</dbReference>
<dbReference type="InterPro" id="IPR031168">
    <property type="entry name" value="G_TrmE"/>
</dbReference>
<dbReference type="InterPro" id="IPR004520">
    <property type="entry name" value="GTPase_MnmE"/>
</dbReference>
<dbReference type="InterPro" id="IPR025867">
    <property type="entry name" value="MnmE_helical"/>
</dbReference>
<dbReference type="InterPro" id="IPR027266">
    <property type="entry name" value="TrmE/GcvT-like"/>
</dbReference>
<dbReference type="CDD" id="cd04164">
    <property type="entry name" value="trmE"/>
    <property type="match status" value="1"/>
</dbReference>
<evidence type="ECO:0000259" key="7">
    <source>
        <dbReference type="Pfam" id="PF12631"/>
    </source>
</evidence>
<evidence type="ECO:0008006" key="10">
    <source>
        <dbReference type="Google" id="ProtNLM"/>
    </source>
</evidence>
<dbReference type="Gene3D" id="3.40.50.300">
    <property type="entry name" value="P-loop containing nucleotide triphosphate hydrolases"/>
    <property type="match status" value="1"/>
</dbReference>
<accession>A0A409YHL7</accession>
<dbReference type="Proteomes" id="UP000284706">
    <property type="component" value="Unassembled WGS sequence"/>
</dbReference>
<evidence type="ECO:0000259" key="5">
    <source>
        <dbReference type="Pfam" id="PF01926"/>
    </source>
</evidence>
<proteinExistence type="inferred from homology"/>
<dbReference type="HAMAP" id="MF_00379">
    <property type="entry name" value="GTPase_MnmE"/>
    <property type="match status" value="1"/>
</dbReference>
<dbReference type="GO" id="GO:0003924">
    <property type="term" value="F:GTPase activity"/>
    <property type="evidence" value="ECO:0007669"/>
    <property type="project" value="InterPro"/>
</dbReference>
<dbReference type="InterPro" id="IPR027417">
    <property type="entry name" value="P-loop_NTPase"/>
</dbReference>
<sequence>MSFFARQYSRWTCTTHRRVLGGSACRARPERARELSNLVTTDAQRKTIYALSTPPGKGGVAIVRVSGPDALHVWRRMARSNKSEEPMKDPTPWQMKRCRIVHPESEMLIDDGLAVYFRAPYSYTTLPTLEFHIHSGRALISALLSALSAFPTLRPAEPGEFTRQALLGGRLDLTQVEGLHDLIEADTEIQRIWALGSAGVGILVPEMNGVSKFYFNQGETRAEYDSLRRQIIHCLAQVEALIDFGEGEDIEEGVYEQAQAEAADLLAHIKNHLSDNRRGELVRSGIRMAIFGPPNAGKSSLFNYLANRPASIVTSIPGTTRDVIELTLDIGGLPVIVADTAGLRETQDVVEVIGVQRGIDAIQNADISLCVLPLPDVLSFASGSSEDVEIKIPCEIKKHITPSTYFLFNKSDLASQPQMSLLNESFQSQQAEGNALSILRDRSWVVSLTTGEGSHDFVRGLAESLKSRYHLVSERHSKIHAPLITRTRHRVHLESACKFLEAFLALPPEDVVLAAEELRYAAQAVGRVTGEIGVEDVLDSLFKDFCIGK</sequence>
<dbReference type="InterPro" id="IPR005225">
    <property type="entry name" value="Small_GTP-bd"/>
</dbReference>
<feature type="domain" description="G" evidence="5">
    <location>
        <begin position="287"/>
        <end position="381"/>
    </location>
</feature>
<dbReference type="OrthoDB" id="188276at2759"/>
<keyword evidence="9" id="KW-1185">Reference proteome</keyword>
<dbReference type="FunCoup" id="A0A409YHL7">
    <property type="interactions" value="220"/>
</dbReference>
<comment type="caution">
    <text evidence="8">The sequence shown here is derived from an EMBL/GenBank/DDBJ whole genome shotgun (WGS) entry which is preliminary data.</text>
</comment>
<feature type="domain" description="MnmE helical" evidence="7">
    <location>
        <begin position="217"/>
        <end position="546"/>
    </location>
</feature>
<comment type="similarity">
    <text evidence="1">Belongs to the TRAFAC class TrmE-Era-EngA-EngB-Septin-like GTPase superfamily. TrmE GTPase family.</text>
</comment>
<dbReference type="NCBIfam" id="TIGR00231">
    <property type="entry name" value="small_GTP"/>
    <property type="match status" value="1"/>
</dbReference>
<dbReference type="InterPro" id="IPR018948">
    <property type="entry name" value="GTP-bd_TrmE_N"/>
</dbReference>
<organism evidence="8 9">
    <name type="scientific">Gymnopilus dilepis</name>
    <dbReference type="NCBI Taxonomy" id="231916"/>
    <lineage>
        <taxon>Eukaryota</taxon>
        <taxon>Fungi</taxon>
        <taxon>Dikarya</taxon>
        <taxon>Basidiomycota</taxon>
        <taxon>Agaricomycotina</taxon>
        <taxon>Agaricomycetes</taxon>
        <taxon>Agaricomycetidae</taxon>
        <taxon>Agaricales</taxon>
        <taxon>Agaricineae</taxon>
        <taxon>Hymenogastraceae</taxon>
        <taxon>Gymnopilus</taxon>
    </lineage>
</organism>
<keyword evidence="2" id="KW-0819">tRNA processing</keyword>
<name>A0A409YHL7_9AGAR</name>
<evidence type="ECO:0000313" key="9">
    <source>
        <dbReference type="Proteomes" id="UP000284706"/>
    </source>
</evidence>
<evidence type="ECO:0000256" key="1">
    <source>
        <dbReference type="ARBA" id="ARBA00011043"/>
    </source>
</evidence>
<evidence type="ECO:0000256" key="3">
    <source>
        <dbReference type="ARBA" id="ARBA00022741"/>
    </source>
</evidence>
<keyword evidence="3" id="KW-0547">Nucleotide-binding</keyword>